<dbReference type="InterPro" id="IPR011701">
    <property type="entry name" value="MFS"/>
</dbReference>
<evidence type="ECO:0000313" key="10">
    <source>
        <dbReference type="Proteomes" id="UP000319732"/>
    </source>
</evidence>
<feature type="transmembrane region" description="Helical" evidence="7">
    <location>
        <begin position="277"/>
        <end position="300"/>
    </location>
</feature>
<accession>A0A545TV27</accession>
<dbReference type="PANTHER" id="PTHR23514">
    <property type="entry name" value="BYPASS OF STOP CODON PROTEIN 6"/>
    <property type="match status" value="1"/>
</dbReference>
<evidence type="ECO:0000259" key="8">
    <source>
        <dbReference type="PROSITE" id="PS50850"/>
    </source>
</evidence>
<organism evidence="9 10">
    <name type="scientific">Exilibacterium tricleocarpae</name>
    <dbReference type="NCBI Taxonomy" id="2591008"/>
    <lineage>
        <taxon>Bacteria</taxon>
        <taxon>Pseudomonadati</taxon>
        <taxon>Pseudomonadota</taxon>
        <taxon>Gammaproteobacteria</taxon>
        <taxon>Cellvibrionales</taxon>
        <taxon>Cellvibrionaceae</taxon>
        <taxon>Exilibacterium</taxon>
    </lineage>
</organism>
<evidence type="ECO:0000256" key="5">
    <source>
        <dbReference type="ARBA" id="ARBA00022989"/>
    </source>
</evidence>
<dbReference type="EMBL" id="VHSG01000009">
    <property type="protein sequence ID" value="TQV81011.1"/>
    <property type="molecule type" value="Genomic_DNA"/>
</dbReference>
<feature type="transmembrane region" description="Helical" evidence="7">
    <location>
        <begin position="100"/>
        <end position="122"/>
    </location>
</feature>
<evidence type="ECO:0000256" key="7">
    <source>
        <dbReference type="SAM" id="Phobius"/>
    </source>
</evidence>
<dbReference type="RefSeq" id="WP_142904064.1">
    <property type="nucleotide sequence ID" value="NZ_ML660091.1"/>
</dbReference>
<comment type="similarity">
    <text evidence="2">Belongs to the major facilitator superfamily.</text>
</comment>
<name>A0A545TV27_9GAMM</name>
<dbReference type="Gene3D" id="1.20.1250.20">
    <property type="entry name" value="MFS general substrate transporter like domains"/>
    <property type="match status" value="1"/>
</dbReference>
<proteinExistence type="inferred from homology"/>
<feature type="transmembrane region" description="Helical" evidence="7">
    <location>
        <begin position="208"/>
        <end position="229"/>
    </location>
</feature>
<evidence type="ECO:0000256" key="6">
    <source>
        <dbReference type="ARBA" id="ARBA00023136"/>
    </source>
</evidence>
<evidence type="ECO:0000256" key="1">
    <source>
        <dbReference type="ARBA" id="ARBA00004127"/>
    </source>
</evidence>
<reference evidence="9 10" key="1">
    <citation type="submission" date="2019-06" db="EMBL/GenBank/DDBJ databases">
        <title>Whole genome sequence for Cellvibrionaceae sp. R142.</title>
        <authorList>
            <person name="Wang G."/>
        </authorList>
    </citation>
    <scope>NUCLEOTIDE SEQUENCE [LARGE SCALE GENOMIC DNA]</scope>
    <source>
        <strain evidence="9 10">R142</strain>
    </source>
</reference>
<keyword evidence="10" id="KW-1185">Reference proteome</keyword>
<gene>
    <name evidence="9" type="ORF">FKG94_09960</name>
</gene>
<evidence type="ECO:0000313" key="9">
    <source>
        <dbReference type="EMBL" id="TQV81011.1"/>
    </source>
</evidence>
<dbReference type="Pfam" id="PF07690">
    <property type="entry name" value="MFS_1"/>
    <property type="match status" value="1"/>
</dbReference>
<dbReference type="Proteomes" id="UP000319732">
    <property type="component" value="Unassembled WGS sequence"/>
</dbReference>
<comment type="subcellular location">
    <subcellularLocation>
        <location evidence="1">Endomembrane system</location>
        <topology evidence="1">Multi-pass membrane protein</topology>
    </subcellularLocation>
</comment>
<feature type="transmembrane region" description="Helical" evidence="7">
    <location>
        <begin position="12"/>
        <end position="31"/>
    </location>
</feature>
<dbReference type="PROSITE" id="PS50850">
    <property type="entry name" value="MFS"/>
    <property type="match status" value="1"/>
</dbReference>
<keyword evidence="4 7" id="KW-0812">Transmembrane</keyword>
<comment type="caution">
    <text evidence="9">The sequence shown here is derived from an EMBL/GenBank/DDBJ whole genome shotgun (WGS) entry which is preliminary data.</text>
</comment>
<evidence type="ECO:0000256" key="2">
    <source>
        <dbReference type="ARBA" id="ARBA00008335"/>
    </source>
</evidence>
<dbReference type="InterPro" id="IPR020846">
    <property type="entry name" value="MFS_dom"/>
</dbReference>
<dbReference type="PANTHER" id="PTHR23514:SF3">
    <property type="entry name" value="BYPASS OF STOP CODON PROTEIN 6"/>
    <property type="match status" value="1"/>
</dbReference>
<keyword evidence="5 7" id="KW-1133">Transmembrane helix</keyword>
<dbReference type="SUPFAM" id="SSF103473">
    <property type="entry name" value="MFS general substrate transporter"/>
    <property type="match status" value="1"/>
</dbReference>
<evidence type="ECO:0000256" key="4">
    <source>
        <dbReference type="ARBA" id="ARBA00022692"/>
    </source>
</evidence>
<feature type="transmembrane region" description="Helical" evidence="7">
    <location>
        <begin position="249"/>
        <end position="270"/>
    </location>
</feature>
<evidence type="ECO:0000256" key="3">
    <source>
        <dbReference type="ARBA" id="ARBA00022448"/>
    </source>
</evidence>
<keyword evidence="6 7" id="KW-0472">Membrane</keyword>
<feature type="transmembrane region" description="Helical" evidence="7">
    <location>
        <begin position="352"/>
        <end position="371"/>
    </location>
</feature>
<feature type="transmembrane region" description="Helical" evidence="7">
    <location>
        <begin position="51"/>
        <end position="69"/>
    </location>
</feature>
<dbReference type="GO" id="GO:0022857">
    <property type="term" value="F:transmembrane transporter activity"/>
    <property type="evidence" value="ECO:0007669"/>
    <property type="project" value="InterPro"/>
</dbReference>
<dbReference type="GO" id="GO:0012505">
    <property type="term" value="C:endomembrane system"/>
    <property type="evidence" value="ECO:0007669"/>
    <property type="project" value="UniProtKB-SubCell"/>
</dbReference>
<protein>
    <submittedName>
        <fullName evidence="9">MFS transporter</fullName>
    </submittedName>
</protein>
<dbReference type="GO" id="GO:0016020">
    <property type="term" value="C:membrane"/>
    <property type="evidence" value="ECO:0007669"/>
    <property type="project" value="TreeGrafter"/>
</dbReference>
<dbReference type="OrthoDB" id="6395826at2"/>
<sequence>MSNLPIKLSLFINYFLFAILLNSVGTVILQVQNSYGVTESAASVLEGFKDLSIALTSFLVASFIARIGYKRSMLFALGFIGLVCLLMPQVPAFWMTKLLFAAIGVSFALVKVSVFATLGLVTGSRREHVSTMNFLESFFMVGVMSGYFIFSAFIDDADPGAERWLQVYYLLAVLAFAALALLLFAPLDEAGVTPEAGRPLRREFTDMMALAIKPLVLVFVISAFLYVLIEQSIMSWLPTFNSSILNLSTSLSIQMASILAAATACGRFAAGVVLRRYHWFGVLAVGLALAAALVLVSLPLAGNSGGAPVTSWFDAPLASFVFPLIGLCIAPVYPAINSVILSALPVHKHAPMSGLIVVFSALGGTTGSLVTGHLFEAFGGKTAFYFSLLPIALLLFALYLFKRQTDDVPNG</sequence>
<feature type="transmembrane region" description="Helical" evidence="7">
    <location>
        <begin position="134"/>
        <end position="154"/>
    </location>
</feature>
<dbReference type="InterPro" id="IPR051788">
    <property type="entry name" value="MFS_Transporter"/>
</dbReference>
<feature type="transmembrane region" description="Helical" evidence="7">
    <location>
        <begin position="166"/>
        <end position="187"/>
    </location>
</feature>
<keyword evidence="3" id="KW-0813">Transport</keyword>
<dbReference type="AlphaFoldDB" id="A0A545TV27"/>
<feature type="transmembrane region" description="Helical" evidence="7">
    <location>
        <begin position="74"/>
        <end position="94"/>
    </location>
</feature>
<feature type="domain" description="Major facilitator superfamily (MFS) profile" evidence="8">
    <location>
        <begin position="6"/>
        <end position="405"/>
    </location>
</feature>
<dbReference type="InterPro" id="IPR036259">
    <property type="entry name" value="MFS_trans_sf"/>
</dbReference>
<feature type="transmembrane region" description="Helical" evidence="7">
    <location>
        <begin position="383"/>
        <end position="401"/>
    </location>
</feature>
<feature type="transmembrane region" description="Helical" evidence="7">
    <location>
        <begin position="320"/>
        <end position="340"/>
    </location>
</feature>